<dbReference type="Pfam" id="PF21053">
    <property type="entry name" value="BFA1_C"/>
    <property type="match status" value="1"/>
</dbReference>
<sequence length="343" mass="38165">MSVVEDSQWTNCVATLGTYQGNRARYDALGLLEERKRCVLKCQLSSPVTLDAKGTTLKGIETSLSEEPYETEEKKIVYEDELQALGYVYFEQGAAVSGGSVQTYIMGDPVRFKVEHTIRILNDSLFLCGTRVTAGYDSEGQLKELDVVRYIPGDTDDFPNSVVSSSNKLSLLADILVEGIGCQESFAAFCATPKLQSGRWVGEGTAIFPDEKETYTIKSLCKFVADVSGFGIVMNEKVLAKGEFSFGMHLGKKQSEHAIAFQSTQGRIHEVRLLFLGGGIVLMCPVTIPQGESFCIEVSWLTDEFHRKRLIRHYDEGGRWHHSSLISEEKQQPKQKKLTFTSI</sequence>
<dbReference type="EMBL" id="BQMJ01000027">
    <property type="protein sequence ID" value="GJQ11817.1"/>
    <property type="molecule type" value="Genomic_DNA"/>
</dbReference>
<comment type="caution">
    <text evidence="2">The sequence shown here is derived from an EMBL/GenBank/DDBJ whole genome shotgun (WGS) entry which is preliminary data.</text>
</comment>
<name>A0A9C7PYG4_9RHOD</name>
<dbReference type="Proteomes" id="UP001061958">
    <property type="component" value="Unassembled WGS sequence"/>
</dbReference>
<dbReference type="SUPFAM" id="SSF50814">
    <property type="entry name" value="Lipocalins"/>
    <property type="match status" value="1"/>
</dbReference>
<dbReference type="InterPro" id="IPR048378">
    <property type="entry name" value="BFA1-like_C"/>
</dbReference>
<keyword evidence="3" id="KW-1185">Reference proteome</keyword>
<dbReference type="OrthoDB" id="10322455at2759"/>
<dbReference type="InterPro" id="IPR012674">
    <property type="entry name" value="Calycin"/>
</dbReference>
<accession>A0A9C7PYG4</accession>
<dbReference type="Gene3D" id="2.40.128.20">
    <property type="match status" value="1"/>
</dbReference>
<organism evidence="2 3">
    <name type="scientific">Galdieria partita</name>
    <dbReference type="NCBI Taxonomy" id="83374"/>
    <lineage>
        <taxon>Eukaryota</taxon>
        <taxon>Rhodophyta</taxon>
        <taxon>Bangiophyceae</taxon>
        <taxon>Galdieriales</taxon>
        <taxon>Galdieriaceae</taxon>
        <taxon>Galdieria</taxon>
    </lineage>
</organism>
<feature type="domain" description="Biogenesis factor required for ATP synthase 1-like C-terminal" evidence="1">
    <location>
        <begin position="198"/>
        <end position="330"/>
    </location>
</feature>
<reference evidence="2" key="1">
    <citation type="journal article" date="2022" name="Proc. Natl. Acad. Sci. U.S.A.">
        <title>Life cycle and functional genomics of the unicellular red alga Galdieria for elucidating algal and plant evolution and industrial use.</title>
        <authorList>
            <person name="Hirooka S."/>
            <person name="Itabashi T."/>
            <person name="Ichinose T.M."/>
            <person name="Onuma R."/>
            <person name="Fujiwara T."/>
            <person name="Yamashita S."/>
            <person name="Jong L.W."/>
            <person name="Tomita R."/>
            <person name="Iwane A.H."/>
            <person name="Miyagishima S.Y."/>
        </authorList>
    </citation>
    <scope>NUCLEOTIDE SEQUENCE</scope>
    <source>
        <strain evidence="2">NBRC 102759</strain>
    </source>
</reference>
<protein>
    <recommendedName>
        <fullName evidence="1">Biogenesis factor required for ATP synthase 1-like C-terminal domain-containing protein</fullName>
    </recommendedName>
</protein>
<evidence type="ECO:0000313" key="2">
    <source>
        <dbReference type="EMBL" id="GJQ11817.1"/>
    </source>
</evidence>
<proteinExistence type="predicted"/>
<evidence type="ECO:0000313" key="3">
    <source>
        <dbReference type="Proteomes" id="UP001061958"/>
    </source>
</evidence>
<evidence type="ECO:0000259" key="1">
    <source>
        <dbReference type="Pfam" id="PF21053"/>
    </source>
</evidence>
<reference evidence="2" key="2">
    <citation type="submission" date="2022-01" db="EMBL/GenBank/DDBJ databases">
        <authorList>
            <person name="Hirooka S."/>
            <person name="Miyagishima S.Y."/>
        </authorList>
    </citation>
    <scope>NUCLEOTIDE SEQUENCE</scope>
    <source>
        <strain evidence="2">NBRC 102759</strain>
    </source>
</reference>
<dbReference type="AlphaFoldDB" id="A0A9C7PYG4"/>
<gene>
    <name evidence="2" type="ORF">GpartN1_g3608.t1</name>
</gene>